<organism evidence="2 3">
    <name type="scientific">Trichormus variabilis N2B</name>
    <dbReference type="NCBI Taxonomy" id="2681315"/>
    <lineage>
        <taxon>Bacteria</taxon>
        <taxon>Bacillati</taxon>
        <taxon>Cyanobacteriota</taxon>
        <taxon>Cyanophyceae</taxon>
        <taxon>Nostocales</taxon>
        <taxon>Nostocaceae</taxon>
        <taxon>Trichormus</taxon>
    </lineage>
</organism>
<evidence type="ECO:0000313" key="3">
    <source>
        <dbReference type="Proteomes" id="UP000570851"/>
    </source>
</evidence>
<feature type="signal peptide" evidence="1">
    <location>
        <begin position="1"/>
        <end position="40"/>
    </location>
</feature>
<sequence>MARVTVAGGCRKMRVRNYSQFTGLAIAGWLLSSFSTVATAVNVSQVVAPASINPSFGNMIQLASNHLPQPKLVFQGQESYTNAGKNFQRYKLAVANWSAFPAQLFDSSSDLPPCGLNNNSSRTWVDIYNTQNNQRIYGFCAFSLPQNLNSLWFAVEQGQTPPSSVYIVLNDRRANKTYRSNSISLQKGQSPPALREDCIAFNPNNIAVNQVNGSWKIVEGGNHWMFDFGNQANEAKLAFQIIKNYRMNKSCFVGRPQPSFTYLLVNNLAPSGSVPGEDCVAFNPATTTVNKIKNRWKIVDGNHWMFDFDNNKSEAEQSLAIIQKYQFTRSCFVGRPNASFSYLRK</sequence>
<reference evidence="2 3" key="1">
    <citation type="submission" date="2019-11" db="EMBL/GenBank/DDBJ databases">
        <title>Comparison of genomes from free-living endosymbiotic cyanobacteria isolated from Azolla.</title>
        <authorList>
            <person name="Thiel T."/>
            <person name="Pratte B."/>
        </authorList>
    </citation>
    <scope>NUCLEOTIDE SEQUENCE [LARGE SCALE GENOMIC DNA]</scope>
    <source>
        <strain evidence="2 3">N2B</strain>
    </source>
</reference>
<accession>A0ABR6S666</accession>
<dbReference type="EMBL" id="JACKZP010000021">
    <property type="protein sequence ID" value="MBC1301873.1"/>
    <property type="molecule type" value="Genomic_DNA"/>
</dbReference>
<comment type="caution">
    <text evidence="2">The sequence shown here is derived from an EMBL/GenBank/DDBJ whole genome shotgun (WGS) entry which is preliminary data.</text>
</comment>
<gene>
    <name evidence="2" type="ORF">GNE12_08075</name>
</gene>
<keyword evidence="1" id="KW-0732">Signal</keyword>
<protein>
    <submittedName>
        <fullName evidence="2">Uncharacterized protein</fullName>
    </submittedName>
</protein>
<evidence type="ECO:0000256" key="1">
    <source>
        <dbReference type="SAM" id="SignalP"/>
    </source>
</evidence>
<keyword evidence="3" id="KW-1185">Reference proteome</keyword>
<evidence type="ECO:0000313" key="2">
    <source>
        <dbReference type="EMBL" id="MBC1301873.1"/>
    </source>
</evidence>
<feature type="chain" id="PRO_5045124545" evidence="1">
    <location>
        <begin position="41"/>
        <end position="345"/>
    </location>
</feature>
<dbReference type="Proteomes" id="UP000570851">
    <property type="component" value="Unassembled WGS sequence"/>
</dbReference>
<name>A0ABR6S666_ANAVA</name>
<proteinExistence type="predicted"/>